<dbReference type="PROSITE" id="PS00108">
    <property type="entry name" value="PROTEIN_KINASE_ST"/>
    <property type="match status" value="1"/>
</dbReference>
<dbReference type="InterPro" id="IPR008271">
    <property type="entry name" value="Ser/Thr_kinase_AS"/>
</dbReference>
<dbReference type="CDD" id="cd14014">
    <property type="entry name" value="STKc_PknB_like"/>
    <property type="match status" value="1"/>
</dbReference>
<feature type="region of interest" description="Disordered" evidence="6">
    <location>
        <begin position="1"/>
        <end position="47"/>
    </location>
</feature>
<dbReference type="SUPFAM" id="SSF56436">
    <property type="entry name" value="C-type lectin-like"/>
    <property type="match status" value="1"/>
</dbReference>
<evidence type="ECO:0000256" key="4">
    <source>
        <dbReference type="ARBA" id="ARBA00022840"/>
    </source>
</evidence>
<feature type="domain" description="Protein kinase" evidence="8">
    <location>
        <begin position="52"/>
        <end position="331"/>
    </location>
</feature>
<keyword evidence="7" id="KW-1133">Transmembrane helix</keyword>
<sequence length="1186" mass="126451">MSHDRTQPAAPIRNPVATGDYTPAPAPDPAGTQPSSRPAGARPDGLLDVPGYAVTGEIARGGMGRVLAATDLAFGREVAVKVLLPGHEAGEEAERFVREARITGRLAHPGIPPAYELGTLAEGSPFLAMKLVRGRTLAALLADRPDLADDRPRFVGVVEQIAQAVGFAHSQGVIHRDLKPANVMVGAFGEVQVMDWGLAREREEERPADGPGVRETALEVRAAALTVAGAVMGTPAYMAPEQARGEDVDARADVFALGGVLCEVLTGKRTFTGATTAEVMAKARAGDLSDPFARLDACGADSDLLSLAKQCLSPRPTDRPADGTVVAAELAAYRAGVEARLRQAETDRAAAEAKAEEQRKRRRVQLVLAGVVVLVAIGGGVTAVQVQARREQDRIAADETTRQKERETRAAALVDSLAGADPAAVPRIVADLTDLRDLARPRLVELAAQPVTTPAGLHARLALLPDELGRAAELAAYLPACQPGELLPIRDALKPHAVVVSPPLWAVLANESAAPGRRVRAAAALAGLAPADPRWAGLAPAVAEAAVQANPVEFVAWSAALEPVRGALLQALVKRYPASRERIESGKLAVSALSAEASGFDLTANLLARYAADRPAELAELAVTVDARHHALFAGAITTNRAAVVPLLTAELGRRVVVPEDKPVADYLGEITAADLRVKHATAKAAMAAKRFEVRLLGGKSYRLTLESADFDSYLAVRDAAGKEVAADDDGGGGENALLNYTPSGDGSYAVYASSFKGVGAFILRVVETATGVEEAKEALALRQANAAAVLLSPVESEAVWPLFKHTPDPTVRSYLVHRAARVGVDPVALVGRFRAEGDMSAKRALLLTLGEYPPAAVPDRAGLTAELLTLYKEDADAGLHGSLDWLLRQKWGQAAAVAVIDAGLAKKGGDGAKTGKGWYVNGEGQAFTVIREPKEFTLGSPATEPGRVEVNEPAHRKRIVRSFAIATKEVTVDQFLRFRPGHSWVKRYSPDGDSPAVSVKWYQAAAYCNWLSDREGIPEDQWCYEPNAKGEYGEGMTMRKGHLSLTGYRLPTEVEWEYGCRAGAVTGRYFGRPEGLLPFYAWGLRNADDRSWPVGRLKPNDLGLFDMLGNVLEWVEDPAVPYATGQVEDRENAQYLEINEQLNRLLRGGSFSSTRELLRCALRGSVRPSYGDITVGFRPSRTLLD</sequence>
<keyword evidence="3 9" id="KW-0418">Kinase</keyword>
<evidence type="ECO:0000259" key="8">
    <source>
        <dbReference type="PROSITE" id="PS50011"/>
    </source>
</evidence>
<evidence type="ECO:0000256" key="5">
    <source>
        <dbReference type="SAM" id="Coils"/>
    </source>
</evidence>
<keyword evidence="5" id="KW-0175">Coiled coil</keyword>
<dbReference type="AlphaFoldDB" id="A0A517XTE8"/>
<name>A0A517XTE8_9BACT</name>
<dbReference type="GO" id="GO:0005524">
    <property type="term" value="F:ATP binding"/>
    <property type="evidence" value="ECO:0007669"/>
    <property type="project" value="UniProtKB-KW"/>
</dbReference>
<evidence type="ECO:0000313" key="10">
    <source>
        <dbReference type="Proteomes" id="UP000319576"/>
    </source>
</evidence>
<dbReference type="Pfam" id="PF00069">
    <property type="entry name" value="Pkinase"/>
    <property type="match status" value="1"/>
</dbReference>
<dbReference type="InterPro" id="IPR016187">
    <property type="entry name" value="CTDL_fold"/>
</dbReference>
<proteinExistence type="predicted"/>
<dbReference type="Gene3D" id="1.10.510.10">
    <property type="entry name" value="Transferase(Phosphotransferase) domain 1"/>
    <property type="match status" value="1"/>
</dbReference>
<dbReference type="InterPro" id="IPR000719">
    <property type="entry name" value="Prot_kinase_dom"/>
</dbReference>
<dbReference type="OrthoDB" id="9768004at2"/>
<dbReference type="InterPro" id="IPR005532">
    <property type="entry name" value="SUMF_dom"/>
</dbReference>
<accession>A0A517XTE8</accession>
<dbReference type="InterPro" id="IPR042095">
    <property type="entry name" value="SUMF_sf"/>
</dbReference>
<protein>
    <submittedName>
        <fullName evidence="9">Serine/threonine-protein kinase PknB</fullName>
        <ecNumber evidence="9">2.7.11.1</ecNumber>
    </submittedName>
</protein>
<dbReference type="KEGG" id="uli:ETAA1_27030"/>
<keyword evidence="10" id="KW-1185">Reference proteome</keyword>
<keyword evidence="7" id="KW-0472">Membrane</keyword>
<evidence type="ECO:0000256" key="6">
    <source>
        <dbReference type="SAM" id="MobiDB-lite"/>
    </source>
</evidence>
<gene>
    <name evidence="9" type="primary">pknB_24</name>
    <name evidence="9" type="ORF">ETAA1_27030</name>
</gene>
<evidence type="ECO:0000256" key="1">
    <source>
        <dbReference type="ARBA" id="ARBA00022679"/>
    </source>
</evidence>
<dbReference type="RefSeq" id="WP_145238816.1">
    <property type="nucleotide sequence ID" value="NZ_CP036273.1"/>
</dbReference>
<dbReference type="GO" id="GO:0004674">
    <property type="term" value="F:protein serine/threonine kinase activity"/>
    <property type="evidence" value="ECO:0007669"/>
    <property type="project" value="UniProtKB-EC"/>
</dbReference>
<dbReference type="PANTHER" id="PTHR43289:SF6">
    <property type="entry name" value="SERINE_THREONINE-PROTEIN KINASE NEKL-3"/>
    <property type="match status" value="1"/>
</dbReference>
<dbReference type="SUPFAM" id="SSF56112">
    <property type="entry name" value="Protein kinase-like (PK-like)"/>
    <property type="match status" value="1"/>
</dbReference>
<dbReference type="EMBL" id="CP036273">
    <property type="protein sequence ID" value="QDU20744.1"/>
    <property type="molecule type" value="Genomic_DNA"/>
</dbReference>
<keyword evidence="7" id="KW-0812">Transmembrane</keyword>
<feature type="transmembrane region" description="Helical" evidence="7">
    <location>
        <begin position="364"/>
        <end position="384"/>
    </location>
</feature>
<evidence type="ECO:0000313" key="9">
    <source>
        <dbReference type="EMBL" id="QDU20744.1"/>
    </source>
</evidence>
<evidence type="ECO:0000256" key="7">
    <source>
        <dbReference type="SAM" id="Phobius"/>
    </source>
</evidence>
<dbReference type="Proteomes" id="UP000319576">
    <property type="component" value="Chromosome"/>
</dbReference>
<dbReference type="Gene3D" id="3.90.1580.10">
    <property type="entry name" value="paralog of FGE (formylglycine-generating enzyme)"/>
    <property type="match status" value="1"/>
</dbReference>
<dbReference type="PROSITE" id="PS50011">
    <property type="entry name" value="PROTEIN_KINASE_DOM"/>
    <property type="match status" value="1"/>
</dbReference>
<keyword evidence="2" id="KW-0547">Nucleotide-binding</keyword>
<dbReference type="SMART" id="SM00220">
    <property type="entry name" value="S_TKc"/>
    <property type="match status" value="1"/>
</dbReference>
<dbReference type="Pfam" id="PF03781">
    <property type="entry name" value="FGE-sulfatase"/>
    <property type="match status" value="1"/>
</dbReference>
<evidence type="ECO:0000256" key="3">
    <source>
        <dbReference type="ARBA" id="ARBA00022777"/>
    </source>
</evidence>
<dbReference type="PANTHER" id="PTHR43289">
    <property type="entry name" value="MITOGEN-ACTIVATED PROTEIN KINASE KINASE KINASE 20-RELATED"/>
    <property type="match status" value="1"/>
</dbReference>
<dbReference type="InterPro" id="IPR011009">
    <property type="entry name" value="Kinase-like_dom_sf"/>
</dbReference>
<keyword evidence="4" id="KW-0067">ATP-binding</keyword>
<evidence type="ECO:0000256" key="2">
    <source>
        <dbReference type="ARBA" id="ARBA00022741"/>
    </source>
</evidence>
<dbReference type="Gene3D" id="3.30.200.20">
    <property type="entry name" value="Phosphorylase Kinase, domain 1"/>
    <property type="match status" value="1"/>
</dbReference>
<dbReference type="EC" id="2.7.11.1" evidence="9"/>
<feature type="coiled-coil region" evidence="5">
    <location>
        <begin position="334"/>
        <end position="361"/>
    </location>
</feature>
<keyword evidence="1 9" id="KW-0808">Transferase</keyword>
<reference evidence="9 10" key="1">
    <citation type="submission" date="2019-02" db="EMBL/GenBank/DDBJ databases">
        <title>Deep-cultivation of Planctomycetes and their phenomic and genomic characterization uncovers novel biology.</title>
        <authorList>
            <person name="Wiegand S."/>
            <person name="Jogler M."/>
            <person name="Boedeker C."/>
            <person name="Pinto D."/>
            <person name="Vollmers J."/>
            <person name="Rivas-Marin E."/>
            <person name="Kohn T."/>
            <person name="Peeters S.H."/>
            <person name="Heuer A."/>
            <person name="Rast P."/>
            <person name="Oberbeckmann S."/>
            <person name="Bunk B."/>
            <person name="Jeske O."/>
            <person name="Meyerdierks A."/>
            <person name="Storesund J.E."/>
            <person name="Kallscheuer N."/>
            <person name="Luecker S."/>
            <person name="Lage O.M."/>
            <person name="Pohl T."/>
            <person name="Merkel B.J."/>
            <person name="Hornburger P."/>
            <person name="Mueller R.-W."/>
            <person name="Bruemmer F."/>
            <person name="Labrenz M."/>
            <person name="Spormann A.M."/>
            <person name="Op den Camp H."/>
            <person name="Overmann J."/>
            <person name="Amann R."/>
            <person name="Jetten M.S.M."/>
            <person name="Mascher T."/>
            <person name="Medema M.H."/>
            <person name="Devos D.P."/>
            <person name="Kaster A.-K."/>
            <person name="Ovreas L."/>
            <person name="Rohde M."/>
            <person name="Galperin M.Y."/>
            <person name="Jogler C."/>
        </authorList>
    </citation>
    <scope>NUCLEOTIDE SEQUENCE [LARGE SCALE GENOMIC DNA]</scope>
    <source>
        <strain evidence="9 10">ETA_A1</strain>
    </source>
</reference>
<organism evidence="9 10">
    <name type="scientific">Urbifossiella limnaea</name>
    <dbReference type="NCBI Taxonomy" id="2528023"/>
    <lineage>
        <taxon>Bacteria</taxon>
        <taxon>Pseudomonadati</taxon>
        <taxon>Planctomycetota</taxon>
        <taxon>Planctomycetia</taxon>
        <taxon>Gemmatales</taxon>
        <taxon>Gemmataceae</taxon>
        <taxon>Urbifossiella</taxon>
    </lineage>
</organism>